<keyword evidence="1" id="KW-0812">Transmembrane</keyword>
<feature type="transmembrane region" description="Helical" evidence="1">
    <location>
        <begin position="47"/>
        <end position="65"/>
    </location>
</feature>
<reference evidence="2" key="1">
    <citation type="submission" date="2018-10" db="EMBL/GenBank/DDBJ databases">
        <title>Hidden diversity of soil giant viruses.</title>
        <authorList>
            <person name="Schulz F."/>
            <person name="Alteio L."/>
            <person name="Goudeau D."/>
            <person name="Ryan E.M."/>
            <person name="Malmstrom R.R."/>
            <person name="Blanchard J."/>
            <person name="Woyke T."/>
        </authorList>
    </citation>
    <scope>NUCLEOTIDE SEQUENCE</scope>
    <source>
        <strain evidence="2">FNV1</strain>
    </source>
</reference>
<sequence>MSLITRQPNLIETSTFDKLIFIDHKNAGNIINVNNIYKSIVTFIQEHYIIVFVAVCLSIFFYSRYQHKQEQAAKLREIMMYNKMYGAQVATMPYGMKTLPMPTGTVPPQQRPTVQPPQMYEKFTQSNSFGNPAIDSARNMRISNTSTAYYGGNITTDAHYDNYIVNNGGVANTAGTADSGATCSAMGNQPMNSYNVEPYGGSYSQFAIM</sequence>
<keyword evidence="1" id="KW-0472">Membrane</keyword>
<protein>
    <submittedName>
        <fullName evidence="2">Uncharacterized protein</fullName>
    </submittedName>
</protein>
<dbReference type="EMBL" id="MK072141">
    <property type="protein sequence ID" value="AYV79345.1"/>
    <property type="molecule type" value="Genomic_DNA"/>
</dbReference>
<name>A0A3G4ZWT0_9VIRU</name>
<proteinExistence type="predicted"/>
<organism evidence="2">
    <name type="scientific">Faunusvirus sp</name>
    <dbReference type="NCBI Taxonomy" id="2487766"/>
    <lineage>
        <taxon>Viruses</taxon>
        <taxon>Varidnaviria</taxon>
        <taxon>Bamfordvirae</taxon>
        <taxon>Nucleocytoviricota</taxon>
        <taxon>Megaviricetes</taxon>
        <taxon>Imitervirales</taxon>
        <taxon>Mimiviridae</taxon>
    </lineage>
</organism>
<accession>A0A3G4ZWT0</accession>
<evidence type="ECO:0000313" key="2">
    <source>
        <dbReference type="EMBL" id="AYV79345.1"/>
    </source>
</evidence>
<keyword evidence="1" id="KW-1133">Transmembrane helix</keyword>
<gene>
    <name evidence="2" type="ORF">Faunusvirus10_8</name>
</gene>
<evidence type="ECO:0000256" key="1">
    <source>
        <dbReference type="SAM" id="Phobius"/>
    </source>
</evidence>